<protein>
    <submittedName>
        <fullName evidence="1">VOC family protein</fullName>
    </submittedName>
</protein>
<dbReference type="InterPro" id="IPR029068">
    <property type="entry name" value="Glyas_Bleomycin-R_OHBP_Dase"/>
</dbReference>
<dbReference type="EMBL" id="VAFL01000008">
    <property type="protein sequence ID" value="TKW66112.1"/>
    <property type="molecule type" value="Genomic_DNA"/>
</dbReference>
<sequence>MPPNKIYAFLLTGDLVAAEAWYTKFFGRGPDNRPMKTLVQWEISEQVGVGISNDDQIASTGALFVIINDMEAERRRLQSAGIALGDDFPGDYSTLAQLRDPDGNLITLATPPMPNYPPA</sequence>
<organism evidence="1 2">
    <name type="scientific">Paracoccus denitrificans</name>
    <dbReference type="NCBI Taxonomy" id="266"/>
    <lineage>
        <taxon>Bacteria</taxon>
        <taxon>Pseudomonadati</taxon>
        <taxon>Pseudomonadota</taxon>
        <taxon>Alphaproteobacteria</taxon>
        <taxon>Rhodobacterales</taxon>
        <taxon>Paracoccaceae</taxon>
        <taxon>Paracoccus</taxon>
    </lineage>
</organism>
<comment type="caution">
    <text evidence="1">The sequence shown here is derived from an EMBL/GenBank/DDBJ whole genome shotgun (WGS) entry which is preliminary data.</text>
</comment>
<dbReference type="SUPFAM" id="SSF54593">
    <property type="entry name" value="Glyoxalase/Bleomycin resistance protein/Dihydroxybiphenyl dioxygenase"/>
    <property type="match status" value="1"/>
</dbReference>
<proteinExistence type="predicted"/>
<dbReference type="AlphaFoldDB" id="A0A533I8F8"/>
<dbReference type="Gene3D" id="3.10.180.10">
    <property type="entry name" value="2,3-Dihydroxybiphenyl 1,2-Dioxygenase, domain 1"/>
    <property type="match status" value="1"/>
</dbReference>
<dbReference type="Proteomes" id="UP000315344">
    <property type="component" value="Unassembled WGS sequence"/>
</dbReference>
<gene>
    <name evidence="1" type="ORF">DI616_11500</name>
</gene>
<accession>A0A533I8F8</accession>
<name>A0A533I8F8_PARDE</name>
<dbReference type="CDD" id="cd06587">
    <property type="entry name" value="VOC"/>
    <property type="match status" value="1"/>
</dbReference>
<reference evidence="1 2" key="1">
    <citation type="journal article" date="2017" name="Nat. Commun.">
        <title>In situ click chemistry generation of cyclooxygenase-2 inhibitors.</title>
        <authorList>
            <person name="Bhardwaj A."/>
            <person name="Kaur J."/>
            <person name="Wuest M."/>
            <person name="Wuest F."/>
        </authorList>
    </citation>
    <scope>NUCLEOTIDE SEQUENCE [LARGE SCALE GENOMIC DNA]</scope>
    <source>
        <strain evidence="1">S2_012_000_R3_94</strain>
    </source>
</reference>
<evidence type="ECO:0000313" key="2">
    <source>
        <dbReference type="Proteomes" id="UP000315344"/>
    </source>
</evidence>
<evidence type="ECO:0000313" key="1">
    <source>
        <dbReference type="EMBL" id="TKW66112.1"/>
    </source>
</evidence>